<proteinExistence type="predicted"/>
<dbReference type="GO" id="GO:0016491">
    <property type="term" value="F:oxidoreductase activity"/>
    <property type="evidence" value="ECO:0007669"/>
    <property type="project" value="InterPro"/>
</dbReference>
<name>A0A8J6ALE4_GALPY</name>
<dbReference type="Gene3D" id="3.40.605.10">
    <property type="entry name" value="Aldehyde Dehydrogenase, Chain A, domain 1"/>
    <property type="match status" value="1"/>
</dbReference>
<sequence length="115" mass="12463">MAGISTMGKNPLMGTSSVSTPETYTGVWTDHSMELPTPEVGMETGSFSWNWVLVAMQVAEQSPLISHYVTNLAKEAGSPPYLINTIPEFGPKAWAVITSHKDMNKGPSQLLRLAI</sequence>
<dbReference type="EMBL" id="JAGFMF010011568">
    <property type="protein sequence ID" value="KAG8520410.1"/>
    <property type="molecule type" value="Genomic_DNA"/>
</dbReference>
<dbReference type="AlphaFoldDB" id="A0A8J6ALE4"/>
<accession>A0A8J6ALE4</accession>
<gene>
    <name evidence="1" type="ORF">J0S82_019761</name>
</gene>
<evidence type="ECO:0000313" key="1">
    <source>
        <dbReference type="EMBL" id="KAG8520410.1"/>
    </source>
</evidence>
<protein>
    <submittedName>
        <fullName evidence="1">Aldehyde dehydrogenase, mitochondrial</fullName>
    </submittedName>
</protein>
<keyword evidence="2" id="KW-1185">Reference proteome</keyword>
<dbReference type="InterPro" id="IPR016162">
    <property type="entry name" value="Ald_DH_N"/>
</dbReference>
<comment type="caution">
    <text evidence="1">The sequence shown here is derived from an EMBL/GenBank/DDBJ whole genome shotgun (WGS) entry which is preliminary data.</text>
</comment>
<evidence type="ECO:0000313" key="2">
    <source>
        <dbReference type="Proteomes" id="UP000700334"/>
    </source>
</evidence>
<dbReference type="Proteomes" id="UP000700334">
    <property type="component" value="Unassembled WGS sequence"/>
</dbReference>
<organism evidence="1 2">
    <name type="scientific">Galemys pyrenaicus</name>
    <name type="common">Iberian desman</name>
    <name type="synonym">Pyrenean desman</name>
    <dbReference type="NCBI Taxonomy" id="202257"/>
    <lineage>
        <taxon>Eukaryota</taxon>
        <taxon>Metazoa</taxon>
        <taxon>Chordata</taxon>
        <taxon>Craniata</taxon>
        <taxon>Vertebrata</taxon>
        <taxon>Euteleostomi</taxon>
        <taxon>Mammalia</taxon>
        <taxon>Eutheria</taxon>
        <taxon>Laurasiatheria</taxon>
        <taxon>Eulipotyphla</taxon>
        <taxon>Talpidae</taxon>
        <taxon>Galemys</taxon>
    </lineage>
</organism>
<dbReference type="InterPro" id="IPR016161">
    <property type="entry name" value="Ald_DH/histidinol_DH"/>
</dbReference>
<dbReference type="SUPFAM" id="SSF53720">
    <property type="entry name" value="ALDH-like"/>
    <property type="match status" value="1"/>
</dbReference>
<reference evidence="1" key="1">
    <citation type="journal article" date="2021" name="Evol. Appl.">
        <title>The genome of the Pyrenean desman and the effects of bottlenecks and inbreeding on the genomic landscape of an endangered species.</title>
        <authorList>
            <person name="Escoda L."/>
            <person name="Castresana J."/>
        </authorList>
    </citation>
    <scope>NUCLEOTIDE SEQUENCE</scope>
    <source>
        <strain evidence="1">IBE-C5619</strain>
    </source>
</reference>